<dbReference type="EC" id="1.1.1.302" evidence="3"/>
<evidence type="ECO:0000256" key="8">
    <source>
        <dbReference type="ARBA" id="ARBA00047550"/>
    </source>
</evidence>
<gene>
    <name evidence="11" type="ORF">A1O9_04333</name>
</gene>
<dbReference type="EMBL" id="AMGV01000003">
    <property type="protein sequence ID" value="KEF59489.1"/>
    <property type="molecule type" value="Genomic_DNA"/>
</dbReference>
<dbReference type="GeneID" id="25279266"/>
<dbReference type="InterPro" id="IPR024072">
    <property type="entry name" value="DHFR-like_dom_sf"/>
</dbReference>
<dbReference type="Pfam" id="PF01872">
    <property type="entry name" value="RibD_C"/>
    <property type="match status" value="1"/>
</dbReference>
<evidence type="ECO:0000256" key="7">
    <source>
        <dbReference type="ARBA" id="ARBA00031630"/>
    </source>
</evidence>
<keyword evidence="12" id="KW-1185">Reference proteome</keyword>
<dbReference type="PANTHER" id="PTHR38011:SF11">
    <property type="entry name" value="2,5-DIAMINO-6-RIBOSYLAMINO-4(3H)-PYRIMIDINONE 5'-PHOSPHATE REDUCTASE"/>
    <property type="match status" value="1"/>
</dbReference>
<dbReference type="STRING" id="1182545.A0A072PH82"/>
<evidence type="ECO:0000256" key="3">
    <source>
        <dbReference type="ARBA" id="ARBA00012851"/>
    </source>
</evidence>
<comment type="caution">
    <text evidence="11">The sequence shown here is derived from an EMBL/GenBank/DDBJ whole genome shotgun (WGS) entry which is preliminary data.</text>
</comment>
<dbReference type="AlphaFoldDB" id="A0A072PH82"/>
<evidence type="ECO:0000256" key="4">
    <source>
        <dbReference type="ARBA" id="ARBA00015035"/>
    </source>
</evidence>
<dbReference type="HOGENOM" id="CLU_043966_4_2_1"/>
<name>A0A072PH82_9EURO</name>
<evidence type="ECO:0000256" key="5">
    <source>
        <dbReference type="ARBA" id="ARBA00022619"/>
    </source>
</evidence>
<proteinExistence type="inferred from homology"/>
<dbReference type="Gene3D" id="3.40.430.10">
    <property type="entry name" value="Dihydrofolate Reductase, subunit A"/>
    <property type="match status" value="1"/>
</dbReference>
<evidence type="ECO:0000256" key="1">
    <source>
        <dbReference type="ARBA" id="ARBA00003555"/>
    </source>
</evidence>
<reference evidence="11 12" key="1">
    <citation type="submission" date="2013-03" db="EMBL/GenBank/DDBJ databases">
        <title>The Genome Sequence of Exophiala aquamarina CBS 119918.</title>
        <authorList>
            <consortium name="The Broad Institute Genomics Platform"/>
            <person name="Cuomo C."/>
            <person name="de Hoog S."/>
            <person name="Gorbushina A."/>
            <person name="Walker B."/>
            <person name="Young S.K."/>
            <person name="Zeng Q."/>
            <person name="Gargeya S."/>
            <person name="Fitzgerald M."/>
            <person name="Haas B."/>
            <person name="Abouelleil A."/>
            <person name="Allen A.W."/>
            <person name="Alvarado L."/>
            <person name="Arachchi H.M."/>
            <person name="Berlin A.M."/>
            <person name="Chapman S.B."/>
            <person name="Gainer-Dewar J."/>
            <person name="Goldberg J."/>
            <person name="Griggs A."/>
            <person name="Gujja S."/>
            <person name="Hansen M."/>
            <person name="Howarth C."/>
            <person name="Imamovic A."/>
            <person name="Ireland A."/>
            <person name="Larimer J."/>
            <person name="McCowan C."/>
            <person name="Murphy C."/>
            <person name="Pearson M."/>
            <person name="Poon T.W."/>
            <person name="Priest M."/>
            <person name="Roberts A."/>
            <person name="Saif S."/>
            <person name="Shea T."/>
            <person name="Sisk P."/>
            <person name="Sykes S."/>
            <person name="Wortman J."/>
            <person name="Nusbaum C."/>
            <person name="Birren B."/>
        </authorList>
    </citation>
    <scope>NUCLEOTIDE SEQUENCE [LARGE SCALE GENOMIC DNA]</scope>
    <source>
        <strain evidence="11 12">CBS 119918</strain>
    </source>
</reference>
<evidence type="ECO:0000313" key="11">
    <source>
        <dbReference type="EMBL" id="KEF59489.1"/>
    </source>
</evidence>
<dbReference type="GO" id="GO:0009231">
    <property type="term" value="P:riboflavin biosynthetic process"/>
    <property type="evidence" value="ECO:0007669"/>
    <property type="project" value="UniProtKB-KW"/>
</dbReference>
<keyword evidence="5" id="KW-0686">Riboflavin biosynthesis</keyword>
<dbReference type="OrthoDB" id="3192019at2759"/>
<dbReference type="SUPFAM" id="SSF53597">
    <property type="entry name" value="Dihydrofolate reductase-like"/>
    <property type="match status" value="1"/>
</dbReference>
<evidence type="ECO:0000259" key="10">
    <source>
        <dbReference type="Pfam" id="PF01872"/>
    </source>
</evidence>
<evidence type="ECO:0000256" key="9">
    <source>
        <dbReference type="ARBA" id="ARBA00049020"/>
    </source>
</evidence>
<dbReference type="PANTHER" id="PTHR38011">
    <property type="entry name" value="DIHYDROFOLATE REDUCTASE FAMILY PROTEIN (AFU_ORTHOLOGUE AFUA_8G06820)"/>
    <property type="match status" value="1"/>
</dbReference>
<feature type="domain" description="Bacterial bifunctional deaminase-reductase C-terminal" evidence="10">
    <location>
        <begin position="102"/>
        <end position="160"/>
    </location>
</feature>
<protein>
    <recommendedName>
        <fullName evidence="4">2,5-diamino-6-ribosylamino-4(3H)-pyrimidinone 5'-phosphate reductase</fullName>
        <ecNumber evidence="3">1.1.1.302</ecNumber>
    </recommendedName>
    <alternativeName>
        <fullName evidence="7">2,5-diamino-6-(5-phospho-D-ribosylamino)pyrimidin-4(3H)-one reductase</fullName>
    </alternativeName>
    <alternativeName>
        <fullName evidence="6">2,5-diamino-6-ribitylamino-4(3H)-pyrimidinone 5'-phosphate synthase</fullName>
    </alternativeName>
</protein>
<evidence type="ECO:0000256" key="6">
    <source>
        <dbReference type="ARBA" id="ARBA00030073"/>
    </source>
</evidence>
<comment type="function">
    <text evidence="1">Catalyzes an early step in riboflavin biosynthesis, the NADPH-dependent reduction of the ribose side chain of 2,5-diamino-6-ribosylamino-4(3H)-pyrimidinone 5'-phosphate, yielding 2,5-diamino-6-ribitylamino-4(3H)-pyrimidinone 5'-phosphate.</text>
</comment>
<dbReference type="VEuPathDB" id="FungiDB:A1O9_04333"/>
<sequence length="175" mass="19470">MLDENITFSAFLATTVDGYIARSDGSIDFLDAANATMTPRGEDCGISKYLASIDAIVMGRKTYLHVLSMENWMYGDIPLFVMSGEMKDLPVGSPPSYETSSTRKISRVYVDGGQLVRSFINASLLSEITITVVPKLIGEGRSLFSGTQNVDMMLEECRHWEFGFVQSRYRMIYGS</sequence>
<evidence type="ECO:0000313" key="12">
    <source>
        <dbReference type="Proteomes" id="UP000027920"/>
    </source>
</evidence>
<accession>A0A072PH82</accession>
<dbReference type="Proteomes" id="UP000027920">
    <property type="component" value="Unassembled WGS sequence"/>
</dbReference>
<evidence type="ECO:0000256" key="2">
    <source>
        <dbReference type="ARBA" id="ARBA00009723"/>
    </source>
</evidence>
<organism evidence="11 12">
    <name type="scientific">Exophiala aquamarina CBS 119918</name>
    <dbReference type="NCBI Taxonomy" id="1182545"/>
    <lineage>
        <taxon>Eukaryota</taxon>
        <taxon>Fungi</taxon>
        <taxon>Dikarya</taxon>
        <taxon>Ascomycota</taxon>
        <taxon>Pezizomycotina</taxon>
        <taxon>Eurotiomycetes</taxon>
        <taxon>Chaetothyriomycetidae</taxon>
        <taxon>Chaetothyriales</taxon>
        <taxon>Herpotrichiellaceae</taxon>
        <taxon>Exophiala</taxon>
    </lineage>
</organism>
<comment type="catalytic activity">
    <reaction evidence="9">
        <text>2,5-diamino-6-(1-D-ribitylamino)pyrimidin-4(3H)-one 5'-phosphate + NADP(+) = 2,5-diamino-6-(1-D-ribosylamino)pyrimidin-4(3H)-one 5'-phosphate + NADPH + H(+)</text>
        <dbReference type="Rhea" id="RHEA:27278"/>
        <dbReference type="ChEBI" id="CHEBI:15378"/>
        <dbReference type="ChEBI" id="CHEBI:57783"/>
        <dbReference type="ChEBI" id="CHEBI:58349"/>
        <dbReference type="ChEBI" id="CHEBI:58890"/>
        <dbReference type="ChEBI" id="CHEBI:59545"/>
        <dbReference type="EC" id="1.1.1.302"/>
    </reaction>
</comment>
<dbReference type="GO" id="GO:0008703">
    <property type="term" value="F:5-amino-6-(5-phosphoribosylamino)uracil reductase activity"/>
    <property type="evidence" value="ECO:0007669"/>
    <property type="project" value="InterPro"/>
</dbReference>
<dbReference type="RefSeq" id="XP_013262079.1">
    <property type="nucleotide sequence ID" value="XM_013406625.1"/>
</dbReference>
<dbReference type="InterPro" id="IPR050765">
    <property type="entry name" value="Riboflavin_Biosynth_HTPR"/>
</dbReference>
<dbReference type="InterPro" id="IPR002734">
    <property type="entry name" value="RibDG_C"/>
</dbReference>
<comment type="catalytic activity">
    <reaction evidence="8">
        <text>2,5-diamino-6-(1-D-ribitylamino)pyrimidin-4(3H)-one 5'-phosphate + NAD(+) = 2,5-diamino-6-(1-D-ribosylamino)pyrimidin-4(3H)-one 5'-phosphate + NADH + H(+)</text>
        <dbReference type="Rhea" id="RHEA:27274"/>
        <dbReference type="ChEBI" id="CHEBI:15378"/>
        <dbReference type="ChEBI" id="CHEBI:57540"/>
        <dbReference type="ChEBI" id="CHEBI:57945"/>
        <dbReference type="ChEBI" id="CHEBI:58890"/>
        <dbReference type="ChEBI" id="CHEBI:59545"/>
        <dbReference type="EC" id="1.1.1.302"/>
    </reaction>
</comment>
<comment type="similarity">
    <text evidence="2">Belongs to the HTP reductase family.</text>
</comment>